<dbReference type="EMBL" id="MN739060">
    <property type="protein sequence ID" value="QHS86671.1"/>
    <property type="molecule type" value="Genomic_DNA"/>
</dbReference>
<proteinExistence type="predicted"/>
<dbReference type="AlphaFoldDB" id="A0A6C0B4E0"/>
<protein>
    <submittedName>
        <fullName evidence="1">Uncharacterized protein</fullName>
    </submittedName>
</protein>
<accession>A0A6C0B4E0</accession>
<evidence type="ECO:0000313" key="1">
    <source>
        <dbReference type="EMBL" id="QHS86671.1"/>
    </source>
</evidence>
<reference evidence="1" key="1">
    <citation type="journal article" date="2020" name="Nature">
        <title>Giant virus diversity and host interactions through global metagenomics.</title>
        <authorList>
            <person name="Schulz F."/>
            <person name="Roux S."/>
            <person name="Paez-Espino D."/>
            <person name="Jungbluth S."/>
            <person name="Walsh D.A."/>
            <person name="Denef V.J."/>
            <person name="McMahon K.D."/>
            <person name="Konstantinidis K.T."/>
            <person name="Eloe-Fadrosh E.A."/>
            <person name="Kyrpides N.C."/>
            <person name="Woyke T."/>
        </authorList>
    </citation>
    <scope>NUCLEOTIDE SEQUENCE</scope>
    <source>
        <strain evidence="1">GVMAG-M-3300009422-16</strain>
    </source>
</reference>
<organism evidence="1">
    <name type="scientific">viral metagenome</name>
    <dbReference type="NCBI Taxonomy" id="1070528"/>
    <lineage>
        <taxon>unclassified sequences</taxon>
        <taxon>metagenomes</taxon>
        <taxon>organismal metagenomes</taxon>
    </lineage>
</organism>
<sequence>MENQVCLNDDIQQKYDFVLVNLKTIASIETNDKLYIKDNNLCLHSYSSTRAINRWWNNYNRLDCKKFINDLYTDLSAVIISIRSPKLNNCNPNMKKGKHRRKRKRTILRETINIKRRKHLLTVCKKSKEGLLHLMMTYSGDADFSNFINTILSIIDKMD</sequence>
<name>A0A6C0B4E0_9ZZZZ</name>